<gene>
    <name evidence="2" type="ORF">ABZ931_04105</name>
</gene>
<dbReference type="PANTHER" id="PTHR37832:SF1">
    <property type="entry name" value="STRESS-RESPONSE A_B BARREL DOMAIN-CONTAINING PROTEIN"/>
    <property type="match status" value="1"/>
</dbReference>
<dbReference type="EMBL" id="JBEYXT010000010">
    <property type="protein sequence ID" value="MEU6800191.1"/>
    <property type="molecule type" value="Genomic_DNA"/>
</dbReference>
<dbReference type="Gene3D" id="3.30.70.100">
    <property type="match status" value="1"/>
</dbReference>
<sequence>MIRHVVLFRFKPGIDWNDPRAVEAEQSTAKVGSEVPGLHTWRCGRNVSTRAVAYDFYAEGVLDDIPAVDRYLTHPFHQRSAELWREIADWVVVDVEA</sequence>
<proteinExistence type="predicted"/>
<dbReference type="Pfam" id="PF07876">
    <property type="entry name" value="Dabb"/>
    <property type="match status" value="1"/>
</dbReference>
<protein>
    <submittedName>
        <fullName evidence="2">Dabb family protein</fullName>
    </submittedName>
</protein>
<organism evidence="2 3">
    <name type="scientific">Streptomyces neyagawaensis</name>
    <dbReference type="NCBI Taxonomy" id="42238"/>
    <lineage>
        <taxon>Bacteria</taxon>
        <taxon>Bacillati</taxon>
        <taxon>Actinomycetota</taxon>
        <taxon>Actinomycetes</taxon>
        <taxon>Kitasatosporales</taxon>
        <taxon>Streptomycetaceae</taxon>
        <taxon>Streptomyces</taxon>
    </lineage>
</organism>
<dbReference type="RefSeq" id="WP_055540677.1">
    <property type="nucleotide sequence ID" value="NZ_JAMGBG010000078.1"/>
</dbReference>
<dbReference type="SUPFAM" id="SSF54909">
    <property type="entry name" value="Dimeric alpha+beta barrel"/>
    <property type="match status" value="1"/>
</dbReference>
<dbReference type="InterPro" id="IPR013097">
    <property type="entry name" value="Dabb"/>
</dbReference>
<dbReference type="Proteomes" id="UP001551189">
    <property type="component" value="Unassembled WGS sequence"/>
</dbReference>
<reference evidence="2 3" key="1">
    <citation type="submission" date="2024-06" db="EMBL/GenBank/DDBJ databases">
        <title>The Natural Products Discovery Center: Release of the First 8490 Sequenced Strains for Exploring Actinobacteria Biosynthetic Diversity.</title>
        <authorList>
            <person name="Kalkreuter E."/>
            <person name="Kautsar S.A."/>
            <person name="Yang D."/>
            <person name="Bader C.D."/>
            <person name="Teijaro C.N."/>
            <person name="Fluegel L."/>
            <person name="Davis C.M."/>
            <person name="Simpson J.R."/>
            <person name="Lauterbach L."/>
            <person name="Steele A.D."/>
            <person name="Gui C."/>
            <person name="Meng S."/>
            <person name="Li G."/>
            <person name="Viehrig K."/>
            <person name="Ye F."/>
            <person name="Su P."/>
            <person name="Kiefer A.F."/>
            <person name="Nichols A."/>
            <person name="Cepeda A.J."/>
            <person name="Yan W."/>
            <person name="Fan B."/>
            <person name="Jiang Y."/>
            <person name="Adhikari A."/>
            <person name="Zheng C.-J."/>
            <person name="Schuster L."/>
            <person name="Cowan T.M."/>
            <person name="Smanski M.J."/>
            <person name="Chevrette M.G."/>
            <person name="De Carvalho L.P.S."/>
            <person name="Shen B."/>
        </authorList>
    </citation>
    <scope>NUCLEOTIDE SEQUENCE [LARGE SCALE GENOMIC DNA]</scope>
    <source>
        <strain evidence="2 3">NPDC046851</strain>
    </source>
</reference>
<feature type="domain" description="Stress-response A/B barrel" evidence="1">
    <location>
        <begin position="2"/>
        <end position="95"/>
    </location>
</feature>
<name>A0ABV3AUE9_9ACTN</name>
<accession>A0ABV3AUE9</accession>
<dbReference type="SMART" id="SM00886">
    <property type="entry name" value="Dabb"/>
    <property type="match status" value="1"/>
</dbReference>
<dbReference type="PROSITE" id="PS51502">
    <property type="entry name" value="S_R_A_B_BARREL"/>
    <property type="match status" value="1"/>
</dbReference>
<evidence type="ECO:0000313" key="2">
    <source>
        <dbReference type="EMBL" id="MEU6800191.1"/>
    </source>
</evidence>
<dbReference type="InterPro" id="IPR011008">
    <property type="entry name" value="Dimeric_a/b-barrel"/>
</dbReference>
<keyword evidence="3" id="KW-1185">Reference proteome</keyword>
<evidence type="ECO:0000259" key="1">
    <source>
        <dbReference type="PROSITE" id="PS51502"/>
    </source>
</evidence>
<comment type="caution">
    <text evidence="2">The sequence shown here is derived from an EMBL/GenBank/DDBJ whole genome shotgun (WGS) entry which is preliminary data.</text>
</comment>
<dbReference type="PANTHER" id="PTHR37832">
    <property type="entry name" value="BLL2683 PROTEIN"/>
    <property type="match status" value="1"/>
</dbReference>
<evidence type="ECO:0000313" key="3">
    <source>
        <dbReference type="Proteomes" id="UP001551189"/>
    </source>
</evidence>